<comment type="caution">
    <text evidence="1">The sequence shown here is derived from an EMBL/GenBank/DDBJ whole genome shotgun (WGS) entry which is preliminary data.</text>
</comment>
<dbReference type="EMBL" id="JAPUUL010000438">
    <property type="protein sequence ID" value="KAJ8130721.1"/>
    <property type="molecule type" value="Genomic_DNA"/>
</dbReference>
<evidence type="ECO:0000313" key="1">
    <source>
        <dbReference type="EMBL" id="KAJ8130721.1"/>
    </source>
</evidence>
<reference evidence="1" key="1">
    <citation type="submission" date="2022-12" db="EMBL/GenBank/DDBJ databases">
        <title>Genome Sequence of Lasiodiplodia mahajangana.</title>
        <authorList>
            <person name="Buettner E."/>
        </authorList>
    </citation>
    <scope>NUCLEOTIDE SEQUENCE</scope>
    <source>
        <strain evidence="1">VT137</strain>
    </source>
</reference>
<protein>
    <submittedName>
        <fullName evidence="1">Uncharacterized protein</fullName>
    </submittedName>
</protein>
<name>A0ACC2JTB0_9PEZI</name>
<proteinExistence type="predicted"/>
<gene>
    <name evidence="1" type="ORF">O1611_g2910</name>
</gene>
<organism evidence="1 2">
    <name type="scientific">Lasiodiplodia mahajangana</name>
    <dbReference type="NCBI Taxonomy" id="1108764"/>
    <lineage>
        <taxon>Eukaryota</taxon>
        <taxon>Fungi</taxon>
        <taxon>Dikarya</taxon>
        <taxon>Ascomycota</taxon>
        <taxon>Pezizomycotina</taxon>
        <taxon>Dothideomycetes</taxon>
        <taxon>Dothideomycetes incertae sedis</taxon>
        <taxon>Botryosphaeriales</taxon>
        <taxon>Botryosphaeriaceae</taxon>
        <taxon>Lasiodiplodia</taxon>
    </lineage>
</organism>
<dbReference type="Proteomes" id="UP001153332">
    <property type="component" value="Unassembled WGS sequence"/>
</dbReference>
<evidence type="ECO:0000313" key="2">
    <source>
        <dbReference type="Proteomes" id="UP001153332"/>
    </source>
</evidence>
<keyword evidence="2" id="KW-1185">Reference proteome</keyword>
<sequence length="411" mass="46578">MSITLKPPSCDTRKEQQHSKSAWLQFIKSIASCKGDLTTLTAPPFLLAPQSMVEYSAYWAEYPSLFVAPASEDKPEERALLVLKWFLSTLSDQHASKDENGKRKRMKPLNPFLGELFLGKWEDDAGTTELISEQVSHHPPATAFRVWNETHGVQLEGHVAPKAYFSSTVNIDRRGYSLLRINKYDETHWITMPKVHVEGLLTFQLSPELSGTSHIRSSSGLTTRIEYGSKGWLGGQSNTFRATVHRDGERDVSPLFVLEGQWNKIYTVKDGRGRILETVDLAALQRTPLQVQPISKQHPMESRRAWQHVADAILSNDLLGVAREKSKIENAHRALRKQEQATGRVWERRYFTQAVRDPVADRLAVQKGCEEASMVWKFDQDKHRAVIKIEQLPQSPTRMRADSGIALTNVD</sequence>
<accession>A0ACC2JTB0</accession>